<dbReference type="FunFam" id="3.40.50.2000:FF:000023">
    <property type="entry name" value="ADP-heptose--LPS heptosyltransferase II"/>
    <property type="match status" value="1"/>
</dbReference>
<keyword evidence="1" id="KW-0328">Glycosyltransferase</keyword>
<dbReference type="Pfam" id="PF01075">
    <property type="entry name" value="Glyco_transf_9"/>
    <property type="match status" value="1"/>
</dbReference>
<dbReference type="GO" id="GO:0009244">
    <property type="term" value="P:lipopolysaccharide core region biosynthetic process"/>
    <property type="evidence" value="ECO:0007669"/>
    <property type="project" value="TreeGrafter"/>
</dbReference>
<proteinExistence type="inferred from homology"/>
<evidence type="ECO:0000313" key="7">
    <source>
        <dbReference type="Proteomes" id="UP000056322"/>
    </source>
</evidence>
<organism evidence="6 7">
    <name type="scientific">Candidatus Methylopumilus turicensis</name>
    <dbReference type="NCBI Taxonomy" id="1581680"/>
    <lineage>
        <taxon>Bacteria</taxon>
        <taxon>Pseudomonadati</taxon>
        <taxon>Pseudomonadota</taxon>
        <taxon>Betaproteobacteria</taxon>
        <taxon>Nitrosomonadales</taxon>
        <taxon>Methylophilaceae</taxon>
        <taxon>Candidatus Methylopumilus</taxon>
    </lineage>
</organism>
<dbReference type="PANTHER" id="PTHR30160">
    <property type="entry name" value="TETRAACYLDISACCHARIDE 4'-KINASE-RELATED"/>
    <property type="match status" value="1"/>
</dbReference>
<dbReference type="PANTHER" id="PTHR30160:SF7">
    <property type="entry name" value="ADP-HEPTOSE--LPS HEPTOSYLTRANSFERASE 2"/>
    <property type="match status" value="1"/>
</dbReference>
<reference evidence="7" key="1">
    <citation type="submission" date="2014-12" db="EMBL/GenBank/DDBJ databases">
        <authorList>
            <person name="Salcher M.M."/>
        </authorList>
    </citation>
    <scope>NUCLEOTIDE SEQUENCE [LARGE SCALE GENOMIC DNA]</scope>
    <source>
        <strain evidence="7">MMS-10A-171</strain>
    </source>
</reference>
<accession>A0A0B7J103</accession>
<gene>
    <name evidence="6" type="primary">waaF</name>
    <name evidence="6" type="ORF">BN1209_1300</name>
</gene>
<dbReference type="Proteomes" id="UP000056322">
    <property type="component" value="Chromosome 1"/>
</dbReference>
<dbReference type="GO" id="GO:0005829">
    <property type="term" value="C:cytosol"/>
    <property type="evidence" value="ECO:0007669"/>
    <property type="project" value="TreeGrafter"/>
</dbReference>
<evidence type="ECO:0000256" key="1">
    <source>
        <dbReference type="ARBA" id="ARBA00022676"/>
    </source>
</evidence>
<dbReference type="Gene3D" id="3.40.50.2000">
    <property type="entry name" value="Glycogen Phosphorylase B"/>
    <property type="match status" value="2"/>
</dbReference>
<dbReference type="EMBL" id="LN794158">
    <property type="protein sequence ID" value="CEN56338.1"/>
    <property type="molecule type" value="Genomic_DNA"/>
</dbReference>
<keyword evidence="7" id="KW-1185">Reference proteome</keyword>
<name>A0A0B7J103_9PROT</name>
<dbReference type="InterPro" id="IPR002201">
    <property type="entry name" value="Glyco_trans_9"/>
</dbReference>
<dbReference type="CDD" id="cd03789">
    <property type="entry name" value="GT9_LPS_heptosyltransferase"/>
    <property type="match status" value="1"/>
</dbReference>
<dbReference type="NCBIfam" id="TIGR02195">
    <property type="entry name" value="heptsyl_trn_II"/>
    <property type="match status" value="1"/>
</dbReference>
<dbReference type="GO" id="GO:0008713">
    <property type="term" value="F:ADP-heptose-lipopolysaccharide heptosyltransferase activity"/>
    <property type="evidence" value="ECO:0007669"/>
    <property type="project" value="UniProtKB-EC"/>
</dbReference>
<dbReference type="HOGENOM" id="CLU_038371_7_0_4"/>
<dbReference type="InterPro" id="IPR051199">
    <property type="entry name" value="LPS_LOS_Heptosyltrfase"/>
</dbReference>
<keyword evidence="2 6" id="KW-0808">Transferase</keyword>
<dbReference type="AlphaFoldDB" id="A0A0B7J103"/>
<dbReference type="SUPFAM" id="SSF53756">
    <property type="entry name" value="UDP-Glycosyltransferase/glycogen phosphorylase"/>
    <property type="match status" value="1"/>
</dbReference>
<protein>
    <recommendedName>
        <fullName evidence="4">lipopolysaccharide heptosyltransferase II</fullName>
        <ecNumber evidence="4">2.4.99.24</ecNumber>
    </recommendedName>
</protein>
<evidence type="ECO:0000256" key="2">
    <source>
        <dbReference type="ARBA" id="ARBA00022679"/>
    </source>
</evidence>
<evidence type="ECO:0000313" key="6">
    <source>
        <dbReference type="EMBL" id="CEN56338.1"/>
    </source>
</evidence>
<dbReference type="EC" id="2.4.99.24" evidence="4"/>
<comment type="catalytic activity">
    <reaction evidence="5">
        <text>an L-alpha-D-Hep-(1-&gt;5)-[alpha-Kdo-(2-&gt;4)]-alpha-Kdo-(2-&gt;6)-lipid A + ADP-L-glycero-beta-D-manno-heptose = an L-alpha-D-Hep-(1-&gt;3)-L-alpha-D-Hep-(1-&gt;5)-[alpha-Kdo-(2-&gt;4)]-alpha-Kdo-(2-&gt;6)-lipid A + ADP + H(+)</text>
        <dbReference type="Rhea" id="RHEA:74071"/>
        <dbReference type="ChEBI" id="CHEBI:15378"/>
        <dbReference type="ChEBI" id="CHEBI:61506"/>
        <dbReference type="ChEBI" id="CHEBI:193068"/>
        <dbReference type="ChEBI" id="CHEBI:193069"/>
        <dbReference type="ChEBI" id="CHEBI:456216"/>
        <dbReference type="EC" id="2.4.99.24"/>
    </reaction>
</comment>
<dbReference type="STRING" id="1581680.BN1209_1300"/>
<comment type="similarity">
    <text evidence="3">Belongs to the glycosyltransferase 9 family.</text>
</comment>
<evidence type="ECO:0000256" key="3">
    <source>
        <dbReference type="ARBA" id="ARBA00043995"/>
    </source>
</evidence>
<dbReference type="KEGG" id="mbac:BN1209_1300"/>
<dbReference type="InterPro" id="IPR011910">
    <property type="entry name" value="RfaF"/>
</dbReference>
<evidence type="ECO:0000256" key="5">
    <source>
        <dbReference type="ARBA" id="ARBA00047503"/>
    </source>
</evidence>
<evidence type="ECO:0000256" key="4">
    <source>
        <dbReference type="ARBA" id="ARBA00044042"/>
    </source>
</evidence>
<sequence length="344" mass="38081">MQNAHSASEKILVLGPAWVGDMVLAQSLFITLKQQNPQCQIDVAAPAWTSPLLARMPEVTNAIALPFKHGEFAFWERIRFGKRLRKEAYTQAIVLTNSLKSAILPFAANIPRRTSFLGEMRYGLINDIRPLNRAKLPKTVDRFVTLGLAKNVDLPNKLPNPKLIANHTNALVTLTKIGHQKPSHKVLGLCPGAEYGEAKRWPIEYYAEAAKAALAKGWEVWIFGSEKDMPYTKQINQLTKNGCLDLGGKTKLGEAIDLMALCDTVISNDSGLMHVAAALDKNLIAIFGSSTPHHTPPMSDKSHIQYLGLPCSPCFERTCPLTNPVEHMQCLKKITPESVMHLFQ</sequence>